<evidence type="ECO:0000313" key="2">
    <source>
        <dbReference type="EMBL" id="GAI14164.1"/>
    </source>
</evidence>
<comment type="caution">
    <text evidence="2">The sequence shown here is derived from an EMBL/GenBank/DDBJ whole genome shotgun (WGS) entry which is preliminary data.</text>
</comment>
<sequence length="68" mass="7897">DGKEVYGYEIEGKWLECGNKLAYSKSNLYLSLKHPKFGPELKKYLKKDYNSPTTSSRSSFRSERAPKF</sequence>
<accession>X1N6A3</accession>
<dbReference type="Gene3D" id="3.90.550.10">
    <property type="entry name" value="Spore Coat Polysaccharide Biosynthesis Protein SpsA, Chain A"/>
    <property type="match status" value="1"/>
</dbReference>
<dbReference type="EMBL" id="BARV01005353">
    <property type="protein sequence ID" value="GAI14164.1"/>
    <property type="molecule type" value="Genomic_DNA"/>
</dbReference>
<reference evidence="2" key="1">
    <citation type="journal article" date="2014" name="Front. Microbiol.">
        <title>High frequency of phylogenetically diverse reductive dehalogenase-homologous genes in deep subseafloor sedimentary metagenomes.</title>
        <authorList>
            <person name="Kawai M."/>
            <person name="Futagami T."/>
            <person name="Toyoda A."/>
            <person name="Takaki Y."/>
            <person name="Nishi S."/>
            <person name="Hori S."/>
            <person name="Arai W."/>
            <person name="Tsubouchi T."/>
            <person name="Morono Y."/>
            <person name="Uchiyama I."/>
            <person name="Ito T."/>
            <person name="Fujiyama A."/>
            <person name="Inagaki F."/>
            <person name="Takami H."/>
        </authorList>
    </citation>
    <scope>NUCLEOTIDE SEQUENCE</scope>
    <source>
        <strain evidence="2">Expedition CK06-06</strain>
    </source>
</reference>
<dbReference type="AlphaFoldDB" id="X1N6A3"/>
<feature type="non-terminal residue" evidence="2">
    <location>
        <position position="1"/>
    </location>
</feature>
<evidence type="ECO:0000256" key="1">
    <source>
        <dbReference type="SAM" id="MobiDB-lite"/>
    </source>
</evidence>
<feature type="region of interest" description="Disordered" evidence="1">
    <location>
        <begin position="48"/>
        <end position="68"/>
    </location>
</feature>
<protein>
    <submittedName>
        <fullName evidence="2">Uncharacterized protein</fullName>
    </submittedName>
</protein>
<gene>
    <name evidence="2" type="ORF">S06H3_11186</name>
</gene>
<dbReference type="InterPro" id="IPR029044">
    <property type="entry name" value="Nucleotide-diphossugar_trans"/>
</dbReference>
<organism evidence="2">
    <name type="scientific">marine sediment metagenome</name>
    <dbReference type="NCBI Taxonomy" id="412755"/>
    <lineage>
        <taxon>unclassified sequences</taxon>
        <taxon>metagenomes</taxon>
        <taxon>ecological metagenomes</taxon>
    </lineage>
</organism>
<name>X1N6A3_9ZZZZ</name>
<proteinExistence type="predicted"/>